<keyword evidence="1" id="KW-0808">Transferase</keyword>
<proteinExistence type="predicted"/>
<sequence length="247" mass="26583">MTRPAPAPAGAKPAALHFREATPADIPLIEPLVQSAYRGDESRQGWTTEADVLAGPRIDAAGILAKMTAPDSAILLALPSSPKEEEESNGDRPASNEDAPPQPPVACCEVTRRGPRTAYFGLFAVSPRRQGGGIGRQVLAHAERYCRARWGAEVLEMSVIWTRVELIAWYERRGYRRTGETREFPHDEMRKTGGVALREGLYMIVMQKDLRDGGDGDGAREVQVGVGKVEGDGPAGVVSVVAVSGEP</sequence>
<dbReference type="HOGENOM" id="CLU_098389_0_1_1"/>
<evidence type="ECO:0000256" key="1">
    <source>
        <dbReference type="ARBA" id="ARBA00022679"/>
    </source>
</evidence>
<feature type="region of interest" description="Disordered" evidence="3">
    <location>
        <begin position="81"/>
        <end position="105"/>
    </location>
</feature>
<keyword evidence="2" id="KW-0012">Acyltransferase</keyword>
<dbReference type="Pfam" id="PF00583">
    <property type="entry name" value="Acetyltransf_1"/>
    <property type="match status" value="1"/>
</dbReference>
<dbReference type="GeneID" id="11521479"/>
<dbReference type="InterPro" id="IPR050832">
    <property type="entry name" value="Bact_Acetyltransf"/>
</dbReference>
<evidence type="ECO:0000256" key="2">
    <source>
        <dbReference type="ARBA" id="ARBA00023315"/>
    </source>
</evidence>
<gene>
    <name evidence="5" type="ORF">THITE_2109433</name>
</gene>
<dbReference type="eggNOG" id="ENOG502S8V6">
    <property type="taxonomic scope" value="Eukaryota"/>
</dbReference>
<accession>G2QVQ8</accession>
<evidence type="ECO:0000256" key="3">
    <source>
        <dbReference type="SAM" id="MobiDB-lite"/>
    </source>
</evidence>
<dbReference type="PANTHER" id="PTHR43877">
    <property type="entry name" value="AMINOALKYLPHOSPHONATE N-ACETYLTRANSFERASE-RELATED-RELATED"/>
    <property type="match status" value="1"/>
</dbReference>
<evidence type="ECO:0000313" key="6">
    <source>
        <dbReference type="Proteomes" id="UP000008181"/>
    </source>
</evidence>
<dbReference type="SUPFAM" id="SSF55729">
    <property type="entry name" value="Acyl-CoA N-acyltransferases (Nat)"/>
    <property type="match status" value="1"/>
</dbReference>
<dbReference type="RefSeq" id="XP_003650175.1">
    <property type="nucleotide sequence ID" value="XM_003650127.1"/>
</dbReference>
<dbReference type="OrthoDB" id="5689at2759"/>
<dbReference type="InterPro" id="IPR000182">
    <property type="entry name" value="GNAT_dom"/>
</dbReference>
<keyword evidence="6" id="KW-1185">Reference proteome</keyword>
<evidence type="ECO:0000259" key="4">
    <source>
        <dbReference type="PROSITE" id="PS51186"/>
    </source>
</evidence>
<dbReference type="KEGG" id="ttt:THITE_2109433"/>
<dbReference type="PANTHER" id="PTHR43877:SF2">
    <property type="entry name" value="AMINOALKYLPHOSPHONATE N-ACETYLTRANSFERASE-RELATED"/>
    <property type="match status" value="1"/>
</dbReference>
<dbReference type="AlphaFoldDB" id="G2QVQ8"/>
<dbReference type="InterPro" id="IPR016181">
    <property type="entry name" value="Acyl_CoA_acyltransferase"/>
</dbReference>
<dbReference type="GO" id="GO:0016747">
    <property type="term" value="F:acyltransferase activity, transferring groups other than amino-acyl groups"/>
    <property type="evidence" value="ECO:0007669"/>
    <property type="project" value="InterPro"/>
</dbReference>
<dbReference type="PROSITE" id="PS51186">
    <property type="entry name" value="GNAT"/>
    <property type="match status" value="1"/>
</dbReference>
<evidence type="ECO:0000313" key="5">
    <source>
        <dbReference type="EMBL" id="AEO63839.1"/>
    </source>
</evidence>
<dbReference type="Gene3D" id="3.40.630.30">
    <property type="match status" value="1"/>
</dbReference>
<name>G2QVQ8_THETT</name>
<reference evidence="5 6" key="1">
    <citation type="journal article" date="2011" name="Nat. Biotechnol.">
        <title>Comparative genomic analysis of the thermophilic biomass-degrading fungi Myceliophthora thermophila and Thielavia terrestris.</title>
        <authorList>
            <person name="Berka R.M."/>
            <person name="Grigoriev I.V."/>
            <person name="Otillar R."/>
            <person name="Salamov A."/>
            <person name="Grimwood J."/>
            <person name="Reid I."/>
            <person name="Ishmael N."/>
            <person name="John T."/>
            <person name="Darmond C."/>
            <person name="Moisan M.-C."/>
            <person name="Henrissat B."/>
            <person name="Coutinho P.M."/>
            <person name="Lombard V."/>
            <person name="Natvig D.O."/>
            <person name="Lindquist E."/>
            <person name="Schmutz J."/>
            <person name="Lucas S."/>
            <person name="Harris P."/>
            <person name="Powlowski J."/>
            <person name="Bellemare A."/>
            <person name="Taylor D."/>
            <person name="Butler G."/>
            <person name="de Vries R.P."/>
            <person name="Allijn I.E."/>
            <person name="van den Brink J."/>
            <person name="Ushinsky S."/>
            <person name="Storms R."/>
            <person name="Powell A.J."/>
            <person name="Paulsen I.T."/>
            <person name="Elbourne L.D.H."/>
            <person name="Baker S.E."/>
            <person name="Magnuson J."/>
            <person name="LaBoissiere S."/>
            <person name="Clutterbuck A.J."/>
            <person name="Martinez D."/>
            <person name="Wogulis M."/>
            <person name="de Leon A.L."/>
            <person name="Rey M.W."/>
            <person name="Tsang A."/>
        </authorList>
    </citation>
    <scope>NUCLEOTIDE SEQUENCE [LARGE SCALE GENOMIC DNA]</scope>
    <source>
        <strain evidence="6">ATCC 38088 / NRRL 8126</strain>
    </source>
</reference>
<dbReference type="Proteomes" id="UP000008181">
    <property type="component" value="Chromosome 1"/>
</dbReference>
<dbReference type="STRING" id="578455.G2QVQ8"/>
<dbReference type="CDD" id="cd04301">
    <property type="entry name" value="NAT_SF"/>
    <property type="match status" value="1"/>
</dbReference>
<dbReference type="EMBL" id="CP003009">
    <property type="protein sequence ID" value="AEO63839.1"/>
    <property type="molecule type" value="Genomic_DNA"/>
</dbReference>
<feature type="domain" description="N-acetyltransferase" evidence="4">
    <location>
        <begin position="16"/>
        <end position="211"/>
    </location>
</feature>
<organism evidence="5 6">
    <name type="scientific">Thermothielavioides terrestris (strain ATCC 38088 / NRRL 8126)</name>
    <name type="common">Thielavia terrestris</name>
    <dbReference type="NCBI Taxonomy" id="578455"/>
    <lineage>
        <taxon>Eukaryota</taxon>
        <taxon>Fungi</taxon>
        <taxon>Dikarya</taxon>
        <taxon>Ascomycota</taxon>
        <taxon>Pezizomycotina</taxon>
        <taxon>Sordariomycetes</taxon>
        <taxon>Sordariomycetidae</taxon>
        <taxon>Sordariales</taxon>
        <taxon>Chaetomiaceae</taxon>
        <taxon>Thermothielavioides</taxon>
        <taxon>Thermothielavioides terrestris</taxon>
    </lineage>
</organism>
<protein>
    <recommendedName>
        <fullName evidence="4">N-acetyltransferase domain-containing protein</fullName>
    </recommendedName>
</protein>